<evidence type="ECO:0000313" key="4">
    <source>
        <dbReference type="Proteomes" id="UP000310708"/>
    </source>
</evidence>
<dbReference type="InterPro" id="IPR011990">
    <property type="entry name" value="TPR-like_helical_dom_sf"/>
</dbReference>
<dbReference type="EMBL" id="SPRX01000079">
    <property type="protein sequence ID" value="TIC62093.1"/>
    <property type="molecule type" value="Genomic_DNA"/>
</dbReference>
<accession>A0A4T0LLS4</accession>
<sequence>MLQSVRYSLRIRSRRVNYSTDIKSTDELDIYKSHWPKDLIAYTKSAYSDGTEAVKFHKNVHLQWNTLSNNTKLSIGLQNLQAVNLLLGEKLEEREYFKLLRFLHKPTDINQNLRNNLILNVIDKMIHDKIQFSSAILKIIWSKKLHWRDQSFTLKVWEKMNEGNVSPNFNILYQALKVAAKRGNVIECQLYYDKIKEMKNLSNYQWECVHSTYISGLEFDPIAAQAFYDNLPKQSTKAKVAVLNVIANSKHITPTKLIEILSTLPDNVKVVGYGSIMRGMSKRALYYDVISVYNHLKRTNLSYDSHILGILKPLVKAYSELGMYNKAIELLDEHNGKLSVGLIHPLLNNLAFNRERYGVWWIWSNMLTRWEVSPNSTTLSIALRAAFQQHISQQDKSQTGTYPCDYFIVEKYHESSFKYHIKELGRGFKAEFREMTGTHSMSDDRLEHSEMFWRKMEAVFRTIVLQQHPELSTIEPPVELKNEPNWDKLIFNHFDKSRHNNISINSEHFDAYVKILFDKRTSGSYENTNLIMLSLSWMRSLGFIPSRQTIFRSIISLNESISPMFMSDIKRIIGNSVNNQEQQDLHSQLFALDAFNKSKDVELFYKWLSEWIEIPNELDIFIFWNAEIKRISTENW</sequence>
<dbReference type="Proteomes" id="UP000310708">
    <property type="component" value="Unassembled WGS sequence"/>
</dbReference>
<protein>
    <submittedName>
        <fullName evidence="1">Uncharacterized protein</fullName>
    </submittedName>
</protein>
<reference evidence="3 4" key="1">
    <citation type="submission" date="2019-03" db="EMBL/GenBank/DDBJ databases">
        <title>Sequencing 25 genomes of Wallemia mellicola.</title>
        <authorList>
            <person name="Gostincar C."/>
        </authorList>
    </citation>
    <scope>NUCLEOTIDE SEQUENCE [LARGE SCALE GENOMIC DNA]</scope>
    <source>
        <strain evidence="2 4">EXF-757</strain>
        <strain evidence="1 3">EXF-8738</strain>
    </source>
</reference>
<organism evidence="1 3">
    <name type="scientific">Wallemia mellicola</name>
    <dbReference type="NCBI Taxonomy" id="1708541"/>
    <lineage>
        <taxon>Eukaryota</taxon>
        <taxon>Fungi</taxon>
        <taxon>Dikarya</taxon>
        <taxon>Basidiomycota</taxon>
        <taxon>Wallemiomycotina</taxon>
        <taxon>Wallemiomycetes</taxon>
        <taxon>Wallemiales</taxon>
        <taxon>Wallemiaceae</taxon>
        <taxon>Wallemia</taxon>
    </lineage>
</organism>
<evidence type="ECO:0000313" key="2">
    <source>
        <dbReference type="EMBL" id="TIC62093.1"/>
    </source>
</evidence>
<gene>
    <name evidence="2" type="ORF">E3Q01_04144</name>
    <name evidence="1" type="ORF">E3Q10_03344</name>
</gene>
<dbReference type="AlphaFoldDB" id="A0A4T0LLS4"/>
<evidence type="ECO:0000313" key="3">
    <source>
        <dbReference type="Proteomes" id="UP000305647"/>
    </source>
</evidence>
<proteinExistence type="predicted"/>
<evidence type="ECO:0000313" key="1">
    <source>
        <dbReference type="EMBL" id="TIC28160.1"/>
    </source>
</evidence>
<dbReference type="Proteomes" id="UP000305647">
    <property type="component" value="Unassembled WGS sequence"/>
</dbReference>
<dbReference type="Gene3D" id="1.25.40.10">
    <property type="entry name" value="Tetratricopeptide repeat domain"/>
    <property type="match status" value="1"/>
</dbReference>
<comment type="caution">
    <text evidence="1">The sequence shown here is derived from an EMBL/GenBank/DDBJ whole genome shotgun (WGS) entry which is preliminary data.</text>
</comment>
<dbReference type="EMBL" id="SPRO01000044">
    <property type="protein sequence ID" value="TIC28160.1"/>
    <property type="molecule type" value="Genomic_DNA"/>
</dbReference>
<name>A0A4T0LLS4_9BASI</name>